<name>A0A9N7UMN3_PLEPL</name>
<dbReference type="AlphaFoldDB" id="A0A9N7UMN3"/>
<dbReference type="GO" id="GO:0016192">
    <property type="term" value="P:vesicle-mediated transport"/>
    <property type="evidence" value="ECO:0007669"/>
    <property type="project" value="InterPro"/>
</dbReference>
<reference evidence="5" key="1">
    <citation type="submission" date="2020-03" db="EMBL/GenBank/DDBJ databases">
        <authorList>
            <person name="Weist P."/>
        </authorList>
    </citation>
    <scope>NUCLEOTIDE SEQUENCE</scope>
</reference>
<feature type="domain" description="Clathrin adaptor alpha/beta/gamma-adaptin appendage Ig-like subdomain" evidence="4">
    <location>
        <begin position="48"/>
        <end position="128"/>
    </location>
</feature>
<dbReference type="Proteomes" id="UP001153269">
    <property type="component" value="Unassembled WGS sequence"/>
</dbReference>
<comment type="caution">
    <text evidence="5">The sequence shown here is derived from an EMBL/GenBank/DDBJ whole genome shotgun (WGS) entry which is preliminary data.</text>
</comment>
<dbReference type="Pfam" id="PF02883">
    <property type="entry name" value="Alpha_adaptinC2"/>
    <property type="match status" value="1"/>
</dbReference>
<comment type="subcellular location">
    <subcellularLocation>
        <location evidence="1">Endomembrane system</location>
        <topology evidence="1">Peripheral membrane protein</topology>
    </subcellularLocation>
</comment>
<accession>A0A9N7UMN3</accession>
<protein>
    <recommendedName>
        <fullName evidence="4">Clathrin adaptor alpha/beta/gamma-adaptin appendage Ig-like subdomain domain-containing protein</fullName>
    </recommendedName>
</protein>
<dbReference type="InterPro" id="IPR013041">
    <property type="entry name" value="Clathrin_app_Ig-like_sf"/>
</dbReference>
<evidence type="ECO:0000313" key="5">
    <source>
        <dbReference type="EMBL" id="CAB1435210.1"/>
    </source>
</evidence>
<gene>
    <name evidence="5" type="ORF">PLEPLA_LOCUS23300</name>
</gene>
<evidence type="ECO:0000313" key="6">
    <source>
        <dbReference type="Proteomes" id="UP001153269"/>
    </source>
</evidence>
<keyword evidence="2" id="KW-0813">Transport</keyword>
<evidence type="ECO:0000256" key="3">
    <source>
        <dbReference type="ARBA" id="ARBA00022927"/>
    </source>
</evidence>
<sequence length="128" mass="13751">MGVDGSQRLGAALTPRFGVAYASGVNPASATPSEDPAPPLSEADELLNKFVCKNNGVLFENQLLQIGIKSEYRQNLGRMYLFYGNKTSVQFASFTTTVSCPGELQSHILSVSVYSETTKASNEKTGTH</sequence>
<keyword evidence="6" id="KW-1185">Reference proteome</keyword>
<dbReference type="SMART" id="SM00809">
    <property type="entry name" value="Alpha_adaptinC2"/>
    <property type="match status" value="1"/>
</dbReference>
<dbReference type="GO" id="GO:0006886">
    <property type="term" value="P:intracellular protein transport"/>
    <property type="evidence" value="ECO:0007669"/>
    <property type="project" value="InterPro"/>
</dbReference>
<evidence type="ECO:0000259" key="4">
    <source>
        <dbReference type="SMART" id="SM00809"/>
    </source>
</evidence>
<dbReference type="SUPFAM" id="SSF49348">
    <property type="entry name" value="Clathrin adaptor appendage domain"/>
    <property type="match status" value="1"/>
</dbReference>
<dbReference type="InterPro" id="IPR008152">
    <property type="entry name" value="Clathrin_a/b/g-adaptin_app_Ig"/>
</dbReference>
<dbReference type="EMBL" id="CADEAL010001746">
    <property type="protein sequence ID" value="CAB1435210.1"/>
    <property type="molecule type" value="Genomic_DNA"/>
</dbReference>
<dbReference type="Gene3D" id="2.60.40.1230">
    <property type="match status" value="1"/>
</dbReference>
<evidence type="ECO:0000256" key="1">
    <source>
        <dbReference type="ARBA" id="ARBA00004184"/>
    </source>
</evidence>
<proteinExistence type="predicted"/>
<organism evidence="5 6">
    <name type="scientific">Pleuronectes platessa</name>
    <name type="common">European plaice</name>
    <dbReference type="NCBI Taxonomy" id="8262"/>
    <lineage>
        <taxon>Eukaryota</taxon>
        <taxon>Metazoa</taxon>
        <taxon>Chordata</taxon>
        <taxon>Craniata</taxon>
        <taxon>Vertebrata</taxon>
        <taxon>Euteleostomi</taxon>
        <taxon>Actinopterygii</taxon>
        <taxon>Neopterygii</taxon>
        <taxon>Teleostei</taxon>
        <taxon>Neoteleostei</taxon>
        <taxon>Acanthomorphata</taxon>
        <taxon>Carangaria</taxon>
        <taxon>Pleuronectiformes</taxon>
        <taxon>Pleuronectoidei</taxon>
        <taxon>Pleuronectidae</taxon>
        <taxon>Pleuronectes</taxon>
    </lineage>
</organism>
<dbReference type="GO" id="GO:0012505">
    <property type="term" value="C:endomembrane system"/>
    <property type="evidence" value="ECO:0007669"/>
    <property type="project" value="UniProtKB-SubCell"/>
</dbReference>
<evidence type="ECO:0000256" key="2">
    <source>
        <dbReference type="ARBA" id="ARBA00022448"/>
    </source>
</evidence>
<keyword evidence="3" id="KW-0653">Protein transport</keyword>